<dbReference type="NCBIfam" id="TIGR03349">
    <property type="entry name" value="IV_VI_DotU"/>
    <property type="match status" value="1"/>
</dbReference>
<dbReference type="InterPro" id="IPR038522">
    <property type="entry name" value="T4/T6SS_DotU_sf"/>
</dbReference>
<dbReference type="InterPro" id="IPR017732">
    <property type="entry name" value="T4/T6SS_DotU"/>
</dbReference>
<dbReference type="EMBL" id="CP119083">
    <property type="protein sequence ID" value="WEF33563.1"/>
    <property type="molecule type" value="Genomic_DNA"/>
</dbReference>
<dbReference type="Pfam" id="PF09850">
    <property type="entry name" value="DotU"/>
    <property type="match status" value="1"/>
</dbReference>
<dbReference type="RefSeq" id="WP_277416261.1">
    <property type="nucleotide sequence ID" value="NZ_CP119083.1"/>
</dbReference>
<dbReference type="Gene3D" id="1.25.40.590">
    <property type="entry name" value="Type IV / VI secretion system, DotU"/>
    <property type="match status" value="1"/>
</dbReference>
<feature type="domain" description="Type IV / VI secretion system DotU" evidence="1">
    <location>
        <begin position="38"/>
        <end position="236"/>
    </location>
</feature>
<dbReference type="PANTHER" id="PTHR38033">
    <property type="entry name" value="MEMBRANE PROTEIN-RELATED"/>
    <property type="match status" value="1"/>
</dbReference>
<reference evidence="2 3" key="1">
    <citation type="submission" date="2023-02" db="EMBL/GenBank/DDBJ databases">
        <title>Gemone sequence of Telluria chitinolytica ACM 3522T.</title>
        <authorList>
            <person name="Frediansyah A."/>
            <person name="Miess H."/>
            <person name="Gross H."/>
        </authorList>
    </citation>
    <scope>NUCLEOTIDE SEQUENCE [LARGE SCALE GENOMIC DNA]</scope>
    <source>
        <strain evidence="2 3">ACM 3522</strain>
    </source>
</reference>
<evidence type="ECO:0000313" key="2">
    <source>
        <dbReference type="EMBL" id="WEF33563.1"/>
    </source>
</evidence>
<name>A0ABY8BDU4_9BURK</name>
<sequence>MTTRPDLAGNAPRVERRAAPSLFGTRAATPDGSHGQTLLDLLHEGFHMLFLLKSGSAPPDGTQFSDQVLAYLRDFEREAHKLRAQVEDIEAAKYAYCAALDEFVLGSGCTLREAWQRRPLQLVLFGDQLAGEHFFDRLEALRLAGAARLPALQVFHMCLLLGFHGKYALDSADKLGYLTARLGDEIAHLKGRRAGFAPRAQRPDQVAHKLRGNVPLWAMSALFALLGTGVYAGLRTSLEHEARHAIAGYADLVKLAPRPASFVLTLP</sequence>
<gene>
    <name evidence="2" type="primary">icmH</name>
    <name evidence="2" type="ORF">PX653_01875</name>
</gene>
<dbReference type="PANTHER" id="PTHR38033:SF1">
    <property type="entry name" value="DOTU FAMILY TYPE IV_VI SECRETION SYSTEM PROTEIN"/>
    <property type="match status" value="1"/>
</dbReference>
<organism evidence="2 3">
    <name type="scientific">Pseudoduganella chitinolytica</name>
    <dbReference type="NCBI Taxonomy" id="34070"/>
    <lineage>
        <taxon>Bacteria</taxon>
        <taxon>Pseudomonadati</taxon>
        <taxon>Pseudomonadota</taxon>
        <taxon>Betaproteobacteria</taxon>
        <taxon>Burkholderiales</taxon>
        <taxon>Oxalobacteraceae</taxon>
        <taxon>Telluria group</taxon>
        <taxon>Pseudoduganella</taxon>
    </lineage>
</organism>
<proteinExistence type="predicted"/>
<dbReference type="NCBIfam" id="NF038228">
    <property type="entry name" value="IcmH_DotU_IVB"/>
    <property type="match status" value="1"/>
</dbReference>
<evidence type="ECO:0000313" key="3">
    <source>
        <dbReference type="Proteomes" id="UP001216510"/>
    </source>
</evidence>
<keyword evidence="3" id="KW-1185">Reference proteome</keyword>
<dbReference type="Proteomes" id="UP001216510">
    <property type="component" value="Chromosome"/>
</dbReference>
<accession>A0ABY8BDU4</accession>
<evidence type="ECO:0000259" key="1">
    <source>
        <dbReference type="Pfam" id="PF09850"/>
    </source>
</evidence>
<protein>
    <submittedName>
        <fullName evidence="2">Type IVB secretion system protein IcmH/DotU</fullName>
    </submittedName>
</protein>